<dbReference type="AlphaFoldDB" id="A0A2A6CPV8"/>
<gene>
    <name evidence="3" type="primary">WBGene00089653</name>
</gene>
<evidence type="ECO:0000313" key="4">
    <source>
        <dbReference type="Proteomes" id="UP000005239"/>
    </source>
</evidence>
<keyword evidence="4" id="KW-1185">Reference proteome</keyword>
<dbReference type="EnsemblMetazoa" id="PPA00099.1">
    <property type="protein sequence ID" value="PPA00099.1"/>
    <property type="gene ID" value="WBGene00089653"/>
</dbReference>
<dbReference type="OrthoDB" id="5825384at2759"/>
<dbReference type="Pfam" id="PF01757">
    <property type="entry name" value="Acyl_transf_3"/>
    <property type="match status" value="1"/>
</dbReference>
<dbReference type="PANTHER" id="PTHR23028:SF127">
    <property type="entry name" value="ACYL_TRANSF_3 DOMAIN-CONTAINING PROTEIN-RELATED"/>
    <property type="match status" value="1"/>
</dbReference>
<dbReference type="GO" id="GO:0000271">
    <property type="term" value="P:polysaccharide biosynthetic process"/>
    <property type="evidence" value="ECO:0000318"/>
    <property type="project" value="GO_Central"/>
</dbReference>
<name>A0A2A6CPV8_PRIPA</name>
<organism evidence="3 4">
    <name type="scientific">Pristionchus pacificus</name>
    <name type="common">Parasitic nematode worm</name>
    <dbReference type="NCBI Taxonomy" id="54126"/>
    <lineage>
        <taxon>Eukaryota</taxon>
        <taxon>Metazoa</taxon>
        <taxon>Ecdysozoa</taxon>
        <taxon>Nematoda</taxon>
        <taxon>Chromadorea</taxon>
        <taxon>Rhabditida</taxon>
        <taxon>Rhabditina</taxon>
        <taxon>Diplogasteromorpha</taxon>
        <taxon>Diplogasteroidea</taxon>
        <taxon>Neodiplogasteridae</taxon>
        <taxon>Pristionchus</taxon>
    </lineage>
</organism>
<dbReference type="PANTHER" id="PTHR23028">
    <property type="entry name" value="ACETYLTRANSFERASE"/>
    <property type="match status" value="1"/>
</dbReference>
<evidence type="ECO:0000259" key="1">
    <source>
        <dbReference type="Pfam" id="PF01757"/>
    </source>
</evidence>
<dbReference type="Pfam" id="PF19040">
    <property type="entry name" value="SGNH"/>
    <property type="match status" value="1"/>
</dbReference>
<feature type="domain" description="SGNH" evidence="2">
    <location>
        <begin position="392"/>
        <end position="603"/>
    </location>
</feature>
<dbReference type="InterPro" id="IPR043968">
    <property type="entry name" value="SGNH"/>
</dbReference>
<dbReference type="Proteomes" id="UP000005239">
    <property type="component" value="Unassembled WGS sequence"/>
</dbReference>
<accession>A0A2A6CPV8</accession>
<reference evidence="3" key="2">
    <citation type="submission" date="2022-06" db="UniProtKB">
        <authorList>
            <consortium name="EnsemblMetazoa"/>
        </authorList>
    </citation>
    <scope>IDENTIFICATION</scope>
    <source>
        <strain evidence="3">PS312</strain>
    </source>
</reference>
<dbReference type="InterPro" id="IPR002656">
    <property type="entry name" value="Acyl_transf_3_dom"/>
</dbReference>
<evidence type="ECO:0000313" key="3">
    <source>
        <dbReference type="EnsemblMetazoa" id="PPA00099.1"/>
    </source>
</evidence>
<reference evidence="4" key="1">
    <citation type="journal article" date="2008" name="Nat. Genet.">
        <title>The Pristionchus pacificus genome provides a unique perspective on nematode lifestyle and parasitism.</title>
        <authorList>
            <person name="Dieterich C."/>
            <person name="Clifton S.W."/>
            <person name="Schuster L.N."/>
            <person name="Chinwalla A."/>
            <person name="Delehaunty K."/>
            <person name="Dinkelacker I."/>
            <person name="Fulton L."/>
            <person name="Fulton R."/>
            <person name="Godfrey J."/>
            <person name="Minx P."/>
            <person name="Mitreva M."/>
            <person name="Roeseler W."/>
            <person name="Tian H."/>
            <person name="Witte H."/>
            <person name="Yang S.P."/>
            <person name="Wilson R.K."/>
            <person name="Sommer R.J."/>
        </authorList>
    </citation>
    <scope>NUCLEOTIDE SEQUENCE [LARGE SCALE GENOMIC DNA]</scope>
    <source>
        <strain evidence="4">PS312</strain>
    </source>
</reference>
<dbReference type="GO" id="GO:0016020">
    <property type="term" value="C:membrane"/>
    <property type="evidence" value="ECO:0000318"/>
    <property type="project" value="GO_Central"/>
</dbReference>
<evidence type="ECO:0000259" key="2">
    <source>
        <dbReference type="Pfam" id="PF19040"/>
    </source>
</evidence>
<accession>A0A8R1YA89</accession>
<dbReference type="GO" id="GO:0016747">
    <property type="term" value="F:acyltransferase activity, transferring groups other than amino-acyl groups"/>
    <property type="evidence" value="ECO:0007669"/>
    <property type="project" value="InterPro"/>
</dbReference>
<protein>
    <submittedName>
        <fullName evidence="3">Acyltransferase</fullName>
    </submittedName>
</protein>
<dbReference type="InterPro" id="IPR050879">
    <property type="entry name" value="Acyltransferase_3"/>
</dbReference>
<proteinExistence type="predicted"/>
<sequence length="623" mass="70769">MGTYYNFYFKRLRRILPLALLIVLLCVITISALLTDFEFTNGMKSALYSMFFVKNYQPHPTVEEDYFQALEKANDLFTHFWSLCVEIQFYLIAPFVLHLFKPTTENAFINFTFLAAISAVSFAYSFLSNQKEAFDATPARLWQFLAGATAFHSDLLLTRPIRIPLPVNEETADLLPSKGTSLQEDEETGECEQENADVLSGNKALAIPCGFAVAASVAVLVSRDWEIVLRFYTTFFAALVLFFRSQSVFLCHKSLQIIGDSSYSLYLIHWPIVCVLEILDIDEWQAKVVAMAAAVALSILCHHGYEKRQVQYLTLSAKSTLALVLGLYIAIFCAMGAGTHIQQDATEQEATPSSLMVGPLPELSQSEIDRQNRILSKTNDLRYKGCKLKYGWNPIGFCDLENGNGTLSFLIMGNSYSANLGGLVQKNFKEHYGKLQARAIAQCEPLVNTAHDHYCPNYKDAHAKFDADIERERPDILFLIARYIKPNAPITRPIENDDKFKLMEGRLKFFEEHVNKKVFILTAFPTPARGDDFDRKMKRLGKPMAPYMPLAEKCSKCVIFDIEPMFLNEAGNFTVLSPQKLQYFDNPRHLNNLGKQLVEPVFKRLSENFDRLLETKYPENIFV</sequence>
<feature type="domain" description="Acyltransferase 3" evidence="1">
    <location>
        <begin position="3"/>
        <end position="301"/>
    </location>
</feature>